<dbReference type="GO" id="GO:0003677">
    <property type="term" value="F:DNA binding"/>
    <property type="evidence" value="ECO:0007669"/>
    <property type="project" value="UniProtKB-KW"/>
</dbReference>
<evidence type="ECO:0000256" key="6">
    <source>
        <dbReference type="ARBA" id="ARBA00023172"/>
    </source>
</evidence>
<dbReference type="InterPro" id="IPR006564">
    <property type="entry name" value="Znf_PMZ"/>
</dbReference>
<dbReference type="GO" id="GO:0006313">
    <property type="term" value="P:DNA transposition"/>
    <property type="evidence" value="ECO:0007669"/>
    <property type="project" value="InterPro"/>
</dbReference>
<keyword evidence="10" id="KW-1185">Reference proteome</keyword>
<evidence type="ECO:0000313" key="9">
    <source>
        <dbReference type="EMBL" id="WVZ67551.1"/>
    </source>
</evidence>
<keyword evidence="4" id="KW-0862">Zinc</keyword>
<evidence type="ECO:0000256" key="3">
    <source>
        <dbReference type="ARBA" id="ARBA00022771"/>
    </source>
</evidence>
<dbReference type="Proteomes" id="UP001341281">
    <property type="component" value="Chromosome 04"/>
</dbReference>
<dbReference type="Pfam" id="PF10551">
    <property type="entry name" value="MULE"/>
    <property type="match status" value="1"/>
</dbReference>
<dbReference type="EMBL" id="CP144748">
    <property type="protein sequence ID" value="WVZ67551.1"/>
    <property type="molecule type" value="Genomic_DNA"/>
</dbReference>
<gene>
    <name evidence="9" type="ORF">U9M48_016609</name>
</gene>
<keyword evidence="1" id="KW-0815">Transposition</keyword>
<organism evidence="9 10">
    <name type="scientific">Paspalum notatum var. saurae</name>
    <dbReference type="NCBI Taxonomy" id="547442"/>
    <lineage>
        <taxon>Eukaryota</taxon>
        <taxon>Viridiplantae</taxon>
        <taxon>Streptophyta</taxon>
        <taxon>Embryophyta</taxon>
        <taxon>Tracheophyta</taxon>
        <taxon>Spermatophyta</taxon>
        <taxon>Magnoliopsida</taxon>
        <taxon>Liliopsida</taxon>
        <taxon>Poales</taxon>
        <taxon>Poaceae</taxon>
        <taxon>PACMAD clade</taxon>
        <taxon>Panicoideae</taxon>
        <taxon>Andropogonodae</taxon>
        <taxon>Paspaleae</taxon>
        <taxon>Paspalinae</taxon>
        <taxon>Paspalum</taxon>
    </lineage>
</organism>
<dbReference type="InterPro" id="IPR018289">
    <property type="entry name" value="MULE_transposase_dom"/>
</dbReference>
<evidence type="ECO:0000256" key="7">
    <source>
        <dbReference type="PROSITE-ProRule" id="PRU00325"/>
    </source>
</evidence>
<dbReference type="AlphaFoldDB" id="A0AAQ3WNE6"/>
<dbReference type="InterPro" id="IPR007527">
    <property type="entry name" value="Znf_SWIM"/>
</dbReference>
<protein>
    <recommendedName>
        <fullName evidence="8">SWIM-type domain-containing protein</fullName>
    </recommendedName>
</protein>
<accession>A0AAQ3WNE6</accession>
<dbReference type="PANTHER" id="PTHR31973:SF195">
    <property type="entry name" value="MUDR FAMILY TRANSPOSASE"/>
    <property type="match status" value="1"/>
</dbReference>
<name>A0AAQ3WNE6_PASNO</name>
<keyword evidence="2" id="KW-0479">Metal-binding</keyword>
<keyword evidence="6" id="KW-0233">DNA recombination</keyword>
<dbReference type="PROSITE" id="PS01007">
    <property type="entry name" value="TRANSPOSASE_MUTATOR"/>
    <property type="match status" value="1"/>
</dbReference>
<dbReference type="InterPro" id="IPR004332">
    <property type="entry name" value="Transposase_MuDR"/>
</dbReference>
<dbReference type="PROSITE" id="PS50966">
    <property type="entry name" value="ZF_SWIM"/>
    <property type="match status" value="1"/>
</dbReference>
<dbReference type="SMART" id="SM00575">
    <property type="entry name" value="ZnF_PMZ"/>
    <property type="match status" value="1"/>
</dbReference>
<keyword evidence="3 7" id="KW-0863">Zinc-finger</keyword>
<evidence type="ECO:0000256" key="1">
    <source>
        <dbReference type="ARBA" id="ARBA00022578"/>
    </source>
</evidence>
<dbReference type="InterPro" id="IPR001207">
    <property type="entry name" value="Transposase_mutator"/>
</dbReference>
<evidence type="ECO:0000313" key="10">
    <source>
        <dbReference type="Proteomes" id="UP001341281"/>
    </source>
</evidence>
<dbReference type="Pfam" id="PF04434">
    <property type="entry name" value="SWIM"/>
    <property type="match status" value="1"/>
</dbReference>
<feature type="domain" description="SWIM-type" evidence="8">
    <location>
        <begin position="544"/>
        <end position="576"/>
    </location>
</feature>
<evidence type="ECO:0000256" key="2">
    <source>
        <dbReference type="ARBA" id="ARBA00022723"/>
    </source>
</evidence>
<dbReference type="PANTHER" id="PTHR31973">
    <property type="entry name" value="POLYPROTEIN, PUTATIVE-RELATED"/>
    <property type="match status" value="1"/>
</dbReference>
<sequence length="758" mass="85911">MDNSSALRLDGEPELTVDGMEVSGAIIPHLEQAISEIDWDTLQIIESQDDEGRLEIVDEDKLYQLLGLRDDAMEWNYAEADNQGDNEGDNDGNNAAVDERAAADKDDTECDTFGAAIPVDDYVPGERVMVHDPNKPIMDIGTVYPSMEDFRLAMRQFAINREFEVKITATDKSRFIDPECNWHIVGRTQVDGKSVMVTVLRDQHKCMSSARRKTTTATSSYDTVWKGRQKALKQVHGSWEDSFQLLFNWREEVMKRSPGSVIEIDLKVQDGSFYFRRFFCALKPCIDGFLEGCRPYLSIDSTALNGRWNGHLAAATAIDGHNWMYPVAFDFIDGETEDNWTWFMSQLQKAIGHPPLLAISTDACKGLAAAVKAVFPYAEHRECFRHLMQNFIKRYGGEIFTNMYPTARAYRPEVSQYFYNKMAEAASDAMEWIEKNHKLKWKRSSFNPAVKCDYVTNNLAEVLNNWIKDWKDLPICELADKIREKIMILWRKRRMIAQKLHGKILPAVIHQLKARTKGLGHLTAVKADPFAAEIWDNTTTHNRHVVKACMRECTCLEWQHTGKPCQHALALISAQDSSLVHMEDFVDEYYSVERFRNAYKTIIEPLPDRTQWPEVDLPFLVGAPLPKRGPGKYKKLRIKGVLEGGNGGKSKKTAKQDANEVDKAAAEEALKEIKEAEKGKKKMIRGKRRCKRCGEVGHGETSYKCILNGTKKKLEAVGGSSTMQAVAESGDVDMMPSAPEIIPTRESIFENSPTRVTR</sequence>
<evidence type="ECO:0000256" key="5">
    <source>
        <dbReference type="ARBA" id="ARBA00023125"/>
    </source>
</evidence>
<feature type="non-terminal residue" evidence="9">
    <location>
        <position position="758"/>
    </location>
</feature>
<proteinExistence type="predicted"/>
<dbReference type="GO" id="GO:0004803">
    <property type="term" value="F:transposase activity"/>
    <property type="evidence" value="ECO:0007669"/>
    <property type="project" value="InterPro"/>
</dbReference>
<evidence type="ECO:0000259" key="8">
    <source>
        <dbReference type="PROSITE" id="PS50966"/>
    </source>
</evidence>
<keyword evidence="5" id="KW-0238">DNA-binding</keyword>
<evidence type="ECO:0000256" key="4">
    <source>
        <dbReference type="ARBA" id="ARBA00022833"/>
    </source>
</evidence>
<dbReference type="GO" id="GO:0008270">
    <property type="term" value="F:zinc ion binding"/>
    <property type="evidence" value="ECO:0007669"/>
    <property type="project" value="UniProtKB-KW"/>
</dbReference>
<reference evidence="9 10" key="1">
    <citation type="submission" date="2024-02" db="EMBL/GenBank/DDBJ databases">
        <title>High-quality chromosome-scale genome assembly of Pensacola bahiagrass (Paspalum notatum Flugge var. saurae).</title>
        <authorList>
            <person name="Vega J.M."/>
            <person name="Podio M."/>
            <person name="Orjuela J."/>
            <person name="Siena L.A."/>
            <person name="Pessino S.C."/>
            <person name="Combes M.C."/>
            <person name="Mariac C."/>
            <person name="Albertini E."/>
            <person name="Pupilli F."/>
            <person name="Ortiz J.P.A."/>
            <person name="Leblanc O."/>
        </authorList>
    </citation>
    <scope>NUCLEOTIDE SEQUENCE [LARGE SCALE GENOMIC DNA]</scope>
    <source>
        <strain evidence="9">R1</strain>
        <tissue evidence="9">Leaf</tissue>
    </source>
</reference>
<dbReference type="Pfam" id="PF03108">
    <property type="entry name" value="DBD_Tnp_Mut"/>
    <property type="match status" value="1"/>
</dbReference>